<gene>
    <name evidence="1" type="ORF">F2Q69_00012570</name>
</gene>
<dbReference type="AlphaFoldDB" id="A0A8S9R2I6"/>
<dbReference type="EMBL" id="QGKX02000996">
    <property type="protein sequence ID" value="KAF3555281.1"/>
    <property type="molecule type" value="Genomic_DNA"/>
</dbReference>
<comment type="caution">
    <text evidence="1">The sequence shown here is derived from an EMBL/GenBank/DDBJ whole genome shotgun (WGS) entry which is preliminary data.</text>
</comment>
<reference evidence="1" key="1">
    <citation type="submission" date="2019-12" db="EMBL/GenBank/DDBJ databases">
        <title>Genome sequencing and annotation of Brassica cretica.</title>
        <authorList>
            <person name="Studholme D.J."/>
            <person name="Sarris P."/>
        </authorList>
    </citation>
    <scope>NUCLEOTIDE SEQUENCE</scope>
    <source>
        <strain evidence="1">PFS-109/04</strain>
        <tissue evidence="1">Leaf</tissue>
    </source>
</reference>
<sequence length="202" mass="23222">MDLADDKEEEFFSEQNIGPSCGILDESDIRGGQYSINNGDPISDVYDDDVKDNGSFFDVQSVVSNLDKFDERVMEQVTTEKGEVESLKFNYPVYVQETPTLSPENFAPSYEVIRDFNIKYTTLPFQTMMETGGRSDNYFWESIRSNNREDHMDGRKPELIHIREQRAGNTFLDLQQKHINYGASLQENSGILREKIVNMSSE</sequence>
<protein>
    <submittedName>
        <fullName evidence="1">Uncharacterized protein</fullName>
    </submittedName>
</protein>
<accession>A0A8S9R2I6</accession>
<organism evidence="1 2">
    <name type="scientific">Brassica cretica</name>
    <name type="common">Mustard</name>
    <dbReference type="NCBI Taxonomy" id="69181"/>
    <lineage>
        <taxon>Eukaryota</taxon>
        <taxon>Viridiplantae</taxon>
        <taxon>Streptophyta</taxon>
        <taxon>Embryophyta</taxon>
        <taxon>Tracheophyta</taxon>
        <taxon>Spermatophyta</taxon>
        <taxon>Magnoliopsida</taxon>
        <taxon>eudicotyledons</taxon>
        <taxon>Gunneridae</taxon>
        <taxon>Pentapetalae</taxon>
        <taxon>rosids</taxon>
        <taxon>malvids</taxon>
        <taxon>Brassicales</taxon>
        <taxon>Brassicaceae</taxon>
        <taxon>Brassiceae</taxon>
        <taxon>Brassica</taxon>
    </lineage>
</organism>
<dbReference type="Proteomes" id="UP000712600">
    <property type="component" value="Unassembled WGS sequence"/>
</dbReference>
<evidence type="ECO:0000313" key="2">
    <source>
        <dbReference type="Proteomes" id="UP000712600"/>
    </source>
</evidence>
<proteinExistence type="predicted"/>
<evidence type="ECO:0000313" key="1">
    <source>
        <dbReference type="EMBL" id="KAF3555281.1"/>
    </source>
</evidence>
<name>A0A8S9R2I6_BRACR</name>